<proteinExistence type="predicted"/>
<accession>A0A2T0SRF2</accession>
<dbReference type="OrthoDB" id="963623at2"/>
<comment type="caution">
    <text evidence="1">The sequence shown here is derived from an EMBL/GenBank/DDBJ whole genome shotgun (WGS) entry which is preliminary data.</text>
</comment>
<dbReference type="Proteomes" id="UP000238375">
    <property type="component" value="Unassembled WGS sequence"/>
</dbReference>
<dbReference type="EMBL" id="PVTE01000013">
    <property type="protein sequence ID" value="PRY35987.1"/>
    <property type="molecule type" value="Genomic_DNA"/>
</dbReference>
<organism evidence="1 2">
    <name type="scientific">Spirosoma oryzae</name>
    <dbReference type="NCBI Taxonomy" id="1469603"/>
    <lineage>
        <taxon>Bacteria</taxon>
        <taxon>Pseudomonadati</taxon>
        <taxon>Bacteroidota</taxon>
        <taxon>Cytophagia</taxon>
        <taxon>Cytophagales</taxon>
        <taxon>Cytophagaceae</taxon>
        <taxon>Spirosoma</taxon>
    </lineage>
</organism>
<name>A0A2T0SRF2_9BACT</name>
<dbReference type="RefSeq" id="WP_106138887.1">
    <property type="nucleotide sequence ID" value="NZ_PVTE01000013.1"/>
</dbReference>
<protein>
    <submittedName>
        <fullName evidence="1">Uncharacterized protein</fullName>
    </submittedName>
</protein>
<evidence type="ECO:0000313" key="1">
    <source>
        <dbReference type="EMBL" id="PRY35987.1"/>
    </source>
</evidence>
<keyword evidence="2" id="KW-1185">Reference proteome</keyword>
<evidence type="ECO:0000313" key="2">
    <source>
        <dbReference type="Proteomes" id="UP000238375"/>
    </source>
</evidence>
<reference evidence="1 2" key="1">
    <citation type="submission" date="2018-03" db="EMBL/GenBank/DDBJ databases">
        <title>Genomic Encyclopedia of Archaeal and Bacterial Type Strains, Phase II (KMG-II): from individual species to whole genera.</title>
        <authorList>
            <person name="Goeker M."/>
        </authorList>
    </citation>
    <scope>NUCLEOTIDE SEQUENCE [LARGE SCALE GENOMIC DNA]</scope>
    <source>
        <strain evidence="1 2">DSM 28354</strain>
    </source>
</reference>
<gene>
    <name evidence="1" type="ORF">CLV58_113118</name>
</gene>
<sequence>MILHSENPFVAAKSTQTVTVFAPDDYRLSLLLMTLPAMSLRVLYYALANLESDGSIEIRPQVIGLMASTTGTYVSESVRTLVKYKILARRTR</sequence>
<dbReference type="AlphaFoldDB" id="A0A2T0SRF2"/>